<dbReference type="Proteomes" id="UP000034224">
    <property type="component" value="Unassembled WGS sequence"/>
</dbReference>
<comment type="similarity">
    <text evidence="2">Belongs to the DoxX family.</text>
</comment>
<keyword evidence="4 7" id="KW-0812">Transmembrane</keyword>
<dbReference type="Pfam" id="PF07681">
    <property type="entry name" value="DoxX"/>
    <property type="match status" value="1"/>
</dbReference>
<feature type="transmembrane region" description="Helical" evidence="7">
    <location>
        <begin position="80"/>
        <end position="102"/>
    </location>
</feature>
<sequence>MNQELNKNSAKWLFVLRVVTGWLMFYAGITKILDPNWSAAGYLKGAQTFAGFYQWLASDSLLGIVNFVNEWGLTILGVSLILGIGVRLSSILGAILMLLYYFPVANFPFVEHGFIVDDHIIDAAVLAFLAAVRAGRYYGLERWCSNLPICSKFPKLRNWLG</sequence>
<organism evidence="8 9">
    <name type="scientific">Candidatus Jorgensenbacteria bacterium GW2011_GWB1_50_10</name>
    <dbReference type="NCBI Taxonomy" id="1618665"/>
    <lineage>
        <taxon>Bacteria</taxon>
        <taxon>Candidatus Joergenseniibacteriota</taxon>
    </lineage>
</organism>
<dbReference type="GO" id="GO:0005886">
    <property type="term" value="C:plasma membrane"/>
    <property type="evidence" value="ECO:0007669"/>
    <property type="project" value="UniProtKB-SubCell"/>
</dbReference>
<comment type="caution">
    <text evidence="8">The sequence shown here is derived from an EMBL/GenBank/DDBJ whole genome shotgun (WGS) entry which is preliminary data.</text>
</comment>
<keyword evidence="6 7" id="KW-0472">Membrane</keyword>
<keyword evidence="5 7" id="KW-1133">Transmembrane helix</keyword>
<dbReference type="PANTHER" id="PTHR33452:SF1">
    <property type="entry name" value="INNER MEMBRANE PROTEIN YPHA-RELATED"/>
    <property type="match status" value="1"/>
</dbReference>
<dbReference type="EMBL" id="LCQK01000001">
    <property type="protein sequence ID" value="KKW15452.1"/>
    <property type="molecule type" value="Genomic_DNA"/>
</dbReference>
<evidence type="ECO:0000256" key="2">
    <source>
        <dbReference type="ARBA" id="ARBA00006679"/>
    </source>
</evidence>
<evidence type="ECO:0000256" key="5">
    <source>
        <dbReference type="ARBA" id="ARBA00022989"/>
    </source>
</evidence>
<evidence type="ECO:0000256" key="7">
    <source>
        <dbReference type="SAM" id="Phobius"/>
    </source>
</evidence>
<evidence type="ECO:0000256" key="3">
    <source>
        <dbReference type="ARBA" id="ARBA00022475"/>
    </source>
</evidence>
<comment type="subcellular location">
    <subcellularLocation>
        <location evidence="1">Cell membrane</location>
        <topology evidence="1">Multi-pass membrane protein</topology>
    </subcellularLocation>
</comment>
<evidence type="ECO:0000256" key="1">
    <source>
        <dbReference type="ARBA" id="ARBA00004651"/>
    </source>
</evidence>
<dbReference type="InterPro" id="IPR032808">
    <property type="entry name" value="DoxX"/>
</dbReference>
<feature type="transmembrane region" description="Helical" evidence="7">
    <location>
        <begin position="114"/>
        <end position="132"/>
    </location>
</feature>
<proteinExistence type="inferred from homology"/>
<dbReference type="STRING" id="1618665.UY55_C0001G0206"/>
<protein>
    <recommendedName>
        <fullName evidence="10">DoxX family protein</fullName>
    </recommendedName>
</protein>
<feature type="transmembrane region" description="Helical" evidence="7">
    <location>
        <begin position="12"/>
        <end position="29"/>
    </location>
</feature>
<evidence type="ECO:0000256" key="6">
    <source>
        <dbReference type="ARBA" id="ARBA00023136"/>
    </source>
</evidence>
<dbReference type="AlphaFoldDB" id="A0A0G1YKA5"/>
<name>A0A0G1YKA5_9BACT</name>
<evidence type="ECO:0008006" key="10">
    <source>
        <dbReference type="Google" id="ProtNLM"/>
    </source>
</evidence>
<gene>
    <name evidence="8" type="ORF">UY55_C0001G0206</name>
</gene>
<evidence type="ECO:0000313" key="8">
    <source>
        <dbReference type="EMBL" id="KKW15452.1"/>
    </source>
</evidence>
<keyword evidence="3" id="KW-1003">Cell membrane</keyword>
<reference evidence="8 9" key="1">
    <citation type="journal article" date="2015" name="Nature">
        <title>rRNA introns, odd ribosomes, and small enigmatic genomes across a large radiation of phyla.</title>
        <authorList>
            <person name="Brown C.T."/>
            <person name="Hug L.A."/>
            <person name="Thomas B.C."/>
            <person name="Sharon I."/>
            <person name="Castelle C.J."/>
            <person name="Singh A."/>
            <person name="Wilkins M.J."/>
            <person name="Williams K.H."/>
            <person name="Banfield J.F."/>
        </authorList>
    </citation>
    <scope>NUCLEOTIDE SEQUENCE [LARGE SCALE GENOMIC DNA]</scope>
</reference>
<dbReference type="InterPro" id="IPR051907">
    <property type="entry name" value="DoxX-like_oxidoreductase"/>
</dbReference>
<dbReference type="PANTHER" id="PTHR33452">
    <property type="entry name" value="OXIDOREDUCTASE CATD-RELATED"/>
    <property type="match status" value="1"/>
</dbReference>
<evidence type="ECO:0000256" key="4">
    <source>
        <dbReference type="ARBA" id="ARBA00022692"/>
    </source>
</evidence>
<accession>A0A0G1YKA5</accession>
<evidence type="ECO:0000313" key="9">
    <source>
        <dbReference type="Proteomes" id="UP000034224"/>
    </source>
</evidence>